<organism evidence="2 3">
    <name type="scientific">Piloderma croceum (strain F 1598)</name>
    <dbReference type="NCBI Taxonomy" id="765440"/>
    <lineage>
        <taxon>Eukaryota</taxon>
        <taxon>Fungi</taxon>
        <taxon>Dikarya</taxon>
        <taxon>Basidiomycota</taxon>
        <taxon>Agaricomycotina</taxon>
        <taxon>Agaricomycetes</taxon>
        <taxon>Agaricomycetidae</taxon>
        <taxon>Atheliales</taxon>
        <taxon>Atheliaceae</taxon>
        <taxon>Piloderma</taxon>
    </lineage>
</organism>
<feature type="compositionally biased region" description="Pro residues" evidence="1">
    <location>
        <begin position="32"/>
        <end position="65"/>
    </location>
</feature>
<dbReference type="Proteomes" id="UP000054166">
    <property type="component" value="Unassembled WGS sequence"/>
</dbReference>
<keyword evidence="3" id="KW-1185">Reference proteome</keyword>
<dbReference type="EMBL" id="KN832970">
    <property type="protein sequence ID" value="KIM92111.1"/>
    <property type="molecule type" value="Genomic_DNA"/>
</dbReference>
<reference evidence="2 3" key="1">
    <citation type="submission" date="2014-04" db="EMBL/GenBank/DDBJ databases">
        <authorList>
            <consortium name="DOE Joint Genome Institute"/>
            <person name="Kuo A."/>
            <person name="Tarkka M."/>
            <person name="Buscot F."/>
            <person name="Kohler A."/>
            <person name="Nagy L.G."/>
            <person name="Floudas D."/>
            <person name="Copeland A."/>
            <person name="Barry K.W."/>
            <person name="Cichocki N."/>
            <person name="Veneault-Fourrey C."/>
            <person name="LaButti K."/>
            <person name="Lindquist E.A."/>
            <person name="Lipzen A."/>
            <person name="Lundell T."/>
            <person name="Morin E."/>
            <person name="Murat C."/>
            <person name="Sun H."/>
            <person name="Tunlid A."/>
            <person name="Henrissat B."/>
            <person name="Grigoriev I.V."/>
            <person name="Hibbett D.S."/>
            <person name="Martin F."/>
            <person name="Nordberg H.P."/>
            <person name="Cantor M.N."/>
            <person name="Hua S.X."/>
        </authorList>
    </citation>
    <scope>NUCLEOTIDE SEQUENCE [LARGE SCALE GENOMIC DNA]</scope>
    <source>
        <strain evidence="2 3">F 1598</strain>
    </source>
</reference>
<feature type="compositionally biased region" description="Low complexity" evidence="1">
    <location>
        <begin position="140"/>
        <end position="149"/>
    </location>
</feature>
<gene>
    <name evidence="2" type="ORF">PILCRDRAFT_221</name>
</gene>
<evidence type="ECO:0000313" key="2">
    <source>
        <dbReference type="EMBL" id="KIM92111.1"/>
    </source>
</evidence>
<proteinExistence type="predicted"/>
<name>A0A0C3GNP6_PILCF</name>
<protein>
    <submittedName>
        <fullName evidence="2">Uncharacterized protein</fullName>
    </submittedName>
</protein>
<evidence type="ECO:0000256" key="1">
    <source>
        <dbReference type="SAM" id="MobiDB-lite"/>
    </source>
</evidence>
<feature type="region of interest" description="Disordered" evidence="1">
    <location>
        <begin position="1"/>
        <end position="149"/>
    </location>
</feature>
<feature type="compositionally biased region" description="Pro residues" evidence="1">
    <location>
        <begin position="119"/>
        <end position="128"/>
    </location>
</feature>
<evidence type="ECO:0000313" key="3">
    <source>
        <dbReference type="Proteomes" id="UP000054166"/>
    </source>
</evidence>
<sequence>MAEIVPQKTRDNNAFRPSQQTFGALINMPVNGMPPPPPPPGPSMPPLPASSMPPPPASMLPPPAHPIDQPHLQQLPPSHFAARDQAHHVHVTSESPPERRDRSLLPNNVDTDSGDELPIIPPSTPVLPPTSVTGSVSRAQSQSQSQSQS</sequence>
<dbReference type="HOGENOM" id="CLU_1750394_0_0_1"/>
<dbReference type="AlphaFoldDB" id="A0A0C3GNP6"/>
<accession>A0A0C3GNP6</accession>
<dbReference type="InParanoid" id="A0A0C3GNP6"/>
<reference evidence="3" key="2">
    <citation type="submission" date="2015-01" db="EMBL/GenBank/DDBJ databases">
        <title>Evolutionary Origins and Diversification of the Mycorrhizal Mutualists.</title>
        <authorList>
            <consortium name="DOE Joint Genome Institute"/>
            <consortium name="Mycorrhizal Genomics Consortium"/>
            <person name="Kohler A."/>
            <person name="Kuo A."/>
            <person name="Nagy L.G."/>
            <person name="Floudas D."/>
            <person name="Copeland A."/>
            <person name="Barry K.W."/>
            <person name="Cichocki N."/>
            <person name="Veneault-Fourrey C."/>
            <person name="LaButti K."/>
            <person name="Lindquist E.A."/>
            <person name="Lipzen A."/>
            <person name="Lundell T."/>
            <person name="Morin E."/>
            <person name="Murat C."/>
            <person name="Riley R."/>
            <person name="Ohm R."/>
            <person name="Sun H."/>
            <person name="Tunlid A."/>
            <person name="Henrissat B."/>
            <person name="Grigoriev I.V."/>
            <person name="Hibbett D.S."/>
            <person name="Martin F."/>
        </authorList>
    </citation>
    <scope>NUCLEOTIDE SEQUENCE [LARGE SCALE GENOMIC DNA]</scope>
    <source>
        <strain evidence="3">F 1598</strain>
    </source>
</reference>